<dbReference type="EMBL" id="CP071182">
    <property type="protein sequence ID" value="QSO49770.1"/>
    <property type="molecule type" value="Genomic_DNA"/>
</dbReference>
<dbReference type="AlphaFoldDB" id="A0A9X7W3R2"/>
<accession>A0A9X7W3R2</accession>
<gene>
    <name evidence="1" type="ORF">JZ786_08880</name>
</gene>
<dbReference type="KEGG" id="afx:JZ786_08880"/>
<dbReference type="InterPro" id="IPR012347">
    <property type="entry name" value="Ferritin-like"/>
</dbReference>
<protein>
    <recommendedName>
        <fullName evidence="3">Spore coat protein</fullName>
    </recommendedName>
</protein>
<evidence type="ECO:0000313" key="2">
    <source>
        <dbReference type="Proteomes" id="UP000663505"/>
    </source>
</evidence>
<evidence type="ECO:0000313" key="1">
    <source>
        <dbReference type="EMBL" id="QSO49770.1"/>
    </source>
</evidence>
<reference evidence="1 2" key="1">
    <citation type="submission" date="2021-02" db="EMBL/GenBank/DDBJ databases">
        <title>Alicyclobacillus curvatus sp. nov. and Alicyclobacillus mengziensis sp. nov., two acidophilic bacteria isolated from acid mine drainage.</title>
        <authorList>
            <person name="Huang Y."/>
        </authorList>
    </citation>
    <scope>NUCLEOTIDE SEQUENCE [LARGE SCALE GENOMIC DNA]</scope>
    <source>
        <strain evidence="1 2">S30H14</strain>
    </source>
</reference>
<keyword evidence="2" id="KW-1185">Reference proteome</keyword>
<dbReference type="Gene3D" id="1.20.1260.10">
    <property type="match status" value="1"/>
</dbReference>
<evidence type="ECO:0008006" key="3">
    <source>
        <dbReference type="Google" id="ProtNLM"/>
    </source>
</evidence>
<proteinExistence type="predicted"/>
<organism evidence="1 2">
    <name type="scientific">Alicyclobacillus mengziensis</name>
    <dbReference type="NCBI Taxonomy" id="2931921"/>
    <lineage>
        <taxon>Bacteria</taxon>
        <taxon>Bacillati</taxon>
        <taxon>Bacillota</taxon>
        <taxon>Bacilli</taxon>
        <taxon>Bacillales</taxon>
        <taxon>Alicyclobacillaceae</taxon>
        <taxon>Alicyclobacillus</taxon>
    </lineage>
</organism>
<dbReference type="Proteomes" id="UP000663505">
    <property type="component" value="Chromosome"/>
</dbReference>
<name>A0A9X7W3R2_9BACL</name>
<sequence>MKCEGGICVKPLTTKELGYIADMLSNEDLLAKRCVTLANQSQTPEVKIMCNQVASQHVQNYNQLQELLQQHANLAPTQAQ</sequence>